<dbReference type="Pfam" id="PF01222">
    <property type="entry name" value="ERG4_ERG24"/>
    <property type="match status" value="2"/>
</dbReference>
<evidence type="ECO:0000256" key="10">
    <source>
        <dbReference type="ARBA" id="ARBA00023136"/>
    </source>
</evidence>
<dbReference type="InterPro" id="IPR001171">
    <property type="entry name" value="ERG24_DHCR-like"/>
</dbReference>
<evidence type="ECO:0000256" key="4">
    <source>
        <dbReference type="ARBA" id="ARBA00022692"/>
    </source>
</evidence>
<evidence type="ECO:0000256" key="9">
    <source>
        <dbReference type="ARBA" id="ARBA00023098"/>
    </source>
</evidence>
<keyword evidence="6 13" id="KW-1133">Transmembrane helix</keyword>
<evidence type="ECO:0000256" key="3">
    <source>
        <dbReference type="ARBA" id="ARBA00022516"/>
    </source>
</evidence>
<feature type="transmembrane region" description="Helical" evidence="13">
    <location>
        <begin position="184"/>
        <end position="202"/>
    </location>
</feature>
<accession>A0AAW1SVL5</accession>
<name>A0AAW1SVL5_9CHLO</name>
<dbReference type="PROSITE" id="PS01017">
    <property type="entry name" value="STEROL_REDUCT_1"/>
    <property type="match status" value="1"/>
</dbReference>
<comment type="similarity">
    <text evidence="2">Belongs to the ERG4/ERG24 family.</text>
</comment>
<protein>
    <recommendedName>
        <fullName evidence="16">Delta(14)-sterol reductase</fullName>
    </recommendedName>
</protein>
<keyword evidence="12" id="KW-0753">Steroid metabolism</keyword>
<evidence type="ECO:0000256" key="2">
    <source>
        <dbReference type="ARBA" id="ARBA00005402"/>
    </source>
</evidence>
<keyword evidence="10 13" id="KW-0472">Membrane</keyword>
<evidence type="ECO:0000256" key="11">
    <source>
        <dbReference type="ARBA" id="ARBA00023166"/>
    </source>
</evidence>
<evidence type="ECO:0000256" key="7">
    <source>
        <dbReference type="ARBA" id="ARBA00023002"/>
    </source>
</evidence>
<feature type="transmembrane region" description="Helical" evidence="13">
    <location>
        <begin position="147"/>
        <end position="164"/>
    </location>
</feature>
<keyword evidence="4 13" id="KW-0812">Transmembrane</keyword>
<dbReference type="Proteomes" id="UP001485043">
    <property type="component" value="Unassembled WGS sequence"/>
</dbReference>
<feature type="transmembrane region" description="Helical" evidence="13">
    <location>
        <begin position="25"/>
        <end position="45"/>
    </location>
</feature>
<keyword evidence="9" id="KW-0443">Lipid metabolism</keyword>
<evidence type="ECO:0000256" key="1">
    <source>
        <dbReference type="ARBA" id="ARBA00004141"/>
    </source>
</evidence>
<keyword evidence="8" id="KW-0756">Sterol biosynthesis</keyword>
<sequence length="279" mass="31101">MHWCLPGKLQSGVKLSTSHRLPYKLNGLTCFCAVMAASTLLGFGLQILDLGWLADNIMAVLAALLVISIGLSFWLYSSSFSGKQKLLAEGGSTGYTVYDFFIGRELNPRPFGRLFDLKHFCELYPGMIGWALLDLAIMHRQWTQQGAVSLSMALVCLFQIWYVADSLWFEPAILTTMDITTEGFGFMLAFGDLVWVPFTYCLQPLYILHHPQDPTHPSVAGLQTLPTKRGTCLITSGWWGLVRHPNYLGDWMMACVFHPQKLLLQPSQSPIPIPSAPSP</sequence>
<keyword evidence="7" id="KW-0560">Oxidoreductase</keyword>
<evidence type="ECO:0000256" key="13">
    <source>
        <dbReference type="SAM" id="Phobius"/>
    </source>
</evidence>
<comment type="subcellular location">
    <subcellularLocation>
        <location evidence="1">Membrane</location>
        <topology evidence="1">Multi-pass membrane protein</topology>
    </subcellularLocation>
</comment>
<keyword evidence="3" id="KW-0444">Lipid biosynthesis</keyword>
<dbReference type="GO" id="GO:0005789">
    <property type="term" value="C:endoplasmic reticulum membrane"/>
    <property type="evidence" value="ECO:0007669"/>
    <property type="project" value="TreeGrafter"/>
</dbReference>
<dbReference type="EMBL" id="JALJOV010000769">
    <property type="protein sequence ID" value="KAK9861385.1"/>
    <property type="molecule type" value="Genomic_DNA"/>
</dbReference>
<gene>
    <name evidence="14" type="ORF">WJX84_004547</name>
</gene>
<dbReference type="PANTHER" id="PTHR21257">
    <property type="entry name" value="DELTA(14)-STEROL REDUCTASE"/>
    <property type="match status" value="1"/>
</dbReference>
<evidence type="ECO:0000256" key="12">
    <source>
        <dbReference type="ARBA" id="ARBA00023221"/>
    </source>
</evidence>
<dbReference type="GO" id="GO:0050613">
    <property type="term" value="F:Delta14-sterol reductase activity"/>
    <property type="evidence" value="ECO:0007669"/>
    <property type="project" value="TreeGrafter"/>
</dbReference>
<evidence type="ECO:0000313" key="14">
    <source>
        <dbReference type="EMBL" id="KAK9861385.1"/>
    </source>
</evidence>
<evidence type="ECO:0000256" key="6">
    <source>
        <dbReference type="ARBA" id="ARBA00022989"/>
    </source>
</evidence>
<dbReference type="Gene3D" id="1.20.120.1630">
    <property type="match status" value="1"/>
</dbReference>
<evidence type="ECO:0000256" key="5">
    <source>
        <dbReference type="ARBA" id="ARBA00022955"/>
    </source>
</evidence>
<dbReference type="PANTHER" id="PTHR21257:SF52">
    <property type="entry name" value="DELTA(14)-STEROL REDUCTASE TM7SF2"/>
    <property type="match status" value="1"/>
</dbReference>
<proteinExistence type="inferred from homology"/>
<feature type="transmembrane region" description="Helical" evidence="13">
    <location>
        <begin position="57"/>
        <end position="76"/>
    </location>
</feature>
<keyword evidence="15" id="KW-1185">Reference proteome</keyword>
<organism evidence="14 15">
    <name type="scientific">Apatococcus fuscideae</name>
    <dbReference type="NCBI Taxonomy" id="2026836"/>
    <lineage>
        <taxon>Eukaryota</taxon>
        <taxon>Viridiplantae</taxon>
        <taxon>Chlorophyta</taxon>
        <taxon>core chlorophytes</taxon>
        <taxon>Trebouxiophyceae</taxon>
        <taxon>Chlorellales</taxon>
        <taxon>Chlorellaceae</taxon>
        <taxon>Apatococcus</taxon>
    </lineage>
</organism>
<evidence type="ECO:0000256" key="8">
    <source>
        <dbReference type="ARBA" id="ARBA00023011"/>
    </source>
</evidence>
<keyword evidence="11" id="KW-1207">Sterol metabolism</keyword>
<dbReference type="GO" id="GO:0006695">
    <property type="term" value="P:cholesterol biosynthetic process"/>
    <property type="evidence" value="ECO:0007669"/>
    <property type="project" value="TreeGrafter"/>
</dbReference>
<dbReference type="InterPro" id="IPR018083">
    <property type="entry name" value="Sterol_reductase_CS"/>
</dbReference>
<keyword evidence="5" id="KW-0752">Steroid biosynthesis</keyword>
<comment type="caution">
    <text evidence="14">The sequence shown here is derived from an EMBL/GenBank/DDBJ whole genome shotgun (WGS) entry which is preliminary data.</text>
</comment>
<dbReference type="AlphaFoldDB" id="A0AAW1SVL5"/>
<evidence type="ECO:0000313" key="15">
    <source>
        <dbReference type="Proteomes" id="UP001485043"/>
    </source>
</evidence>
<reference evidence="14 15" key="1">
    <citation type="journal article" date="2024" name="Nat. Commun.">
        <title>Phylogenomics reveals the evolutionary origins of lichenization in chlorophyte algae.</title>
        <authorList>
            <person name="Puginier C."/>
            <person name="Libourel C."/>
            <person name="Otte J."/>
            <person name="Skaloud P."/>
            <person name="Haon M."/>
            <person name="Grisel S."/>
            <person name="Petersen M."/>
            <person name="Berrin J.G."/>
            <person name="Delaux P.M."/>
            <person name="Dal Grande F."/>
            <person name="Keller J."/>
        </authorList>
    </citation>
    <scope>NUCLEOTIDE SEQUENCE [LARGE SCALE GENOMIC DNA]</scope>
    <source>
        <strain evidence="14 15">SAG 2523</strain>
    </source>
</reference>
<evidence type="ECO:0008006" key="16">
    <source>
        <dbReference type="Google" id="ProtNLM"/>
    </source>
</evidence>
<dbReference type="GO" id="GO:0005637">
    <property type="term" value="C:nuclear inner membrane"/>
    <property type="evidence" value="ECO:0007669"/>
    <property type="project" value="TreeGrafter"/>
</dbReference>